<dbReference type="EMBL" id="CP182909">
    <property type="protein sequence ID" value="XPM62339.1"/>
    <property type="molecule type" value="Genomic_DNA"/>
</dbReference>
<keyword evidence="2" id="KW-1185">Reference proteome</keyword>
<sequence length="66" mass="7253">MMPDLGYAIFIVFACIWILIGVVAVVALLKADDQKLQFGESGLIVAIPIIVPLILALAYQLVRLWI</sequence>
<reference evidence="1 2" key="1">
    <citation type="journal article" date="2016" name="Genome Announc.">
        <title>Draft Genome Sequence of the Thermotolerant Cyanobacterium Desertifilum sp. IPPAS B-1220.</title>
        <authorList>
            <person name="Mironov K.S."/>
            <person name="Sinetova M.A."/>
            <person name="Bolatkhan K."/>
            <person name="Zayadan B.K."/>
            <person name="Ustinova V.V."/>
            <person name="Kupriyanova E.V."/>
            <person name="Skrypnik A.N."/>
            <person name="Gogoleva N.E."/>
            <person name="Gogolev Y.V."/>
            <person name="Los D.A."/>
        </authorList>
    </citation>
    <scope>NUCLEOTIDE SEQUENCE [LARGE SCALE GENOMIC DNA]</scope>
    <source>
        <strain evidence="1 2">IPPAS B-1220</strain>
    </source>
</reference>
<accession>A0ACD5GNU4</accession>
<protein>
    <submittedName>
        <fullName evidence="1">Uncharacterized protein</fullName>
    </submittedName>
</protein>
<evidence type="ECO:0000313" key="2">
    <source>
        <dbReference type="Proteomes" id="UP000095472"/>
    </source>
</evidence>
<organism evidence="1 2">
    <name type="scientific">Desertifilum tharense IPPAS B-1220</name>
    <dbReference type="NCBI Taxonomy" id="1781255"/>
    <lineage>
        <taxon>Bacteria</taxon>
        <taxon>Bacillati</taxon>
        <taxon>Cyanobacteriota</taxon>
        <taxon>Cyanophyceae</taxon>
        <taxon>Desertifilales</taxon>
        <taxon>Desertifilaceae</taxon>
        <taxon>Desertifilum</taxon>
    </lineage>
</organism>
<name>A0ACD5GNU4_9CYAN</name>
<dbReference type="Proteomes" id="UP000095472">
    <property type="component" value="Chromosome"/>
</dbReference>
<evidence type="ECO:0000313" key="1">
    <source>
        <dbReference type="EMBL" id="XPM62339.1"/>
    </source>
</evidence>
<proteinExistence type="predicted"/>
<gene>
    <name evidence="1" type="ORF">BH720_021555</name>
</gene>